<reference evidence="1 2" key="1">
    <citation type="submission" date="2014-04" db="EMBL/GenBank/DDBJ databases">
        <authorList>
            <consortium name="DOE Joint Genome Institute"/>
            <person name="Kuo A."/>
            <person name="Gay G."/>
            <person name="Dore J."/>
            <person name="Kohler A."/>
            <person name="Nagy L.G."/>
            <person name="Floudas D."/>
            <person name="Copeland A."/>
            <person name="Barry K.W."/>
            <person name="Cichocki N."/>
            <person name="Veneault-Fourrey C."/>
            <person name="LaButti K."/>
            <person name="Lindquist E.A."/>
            <person name="Lipzen A."/>
            <person name="Lundell T."/>
            <person name="Morin E."/>
            <person name="Murat C."/>
            <person name="Sun H."/>
            <person name="Tunlid A."/>
            <person name="Henrissat B."/>
            <person name="Grigoriev I.V."/>
            <person name="Hibbett D.S."/>
            <person name="Martin F."/>
            <person name="Nordberg H.P."/>
            <person name="Cantor M.N."/>
            <person name="Hua S.X."/>
        </authorList>
    </citation>
    <scope>NUCLEOTIDE SEQUENCE [LARGE SCALE GENOMIC DNA]</scope>
    <source>
        <strain evidence="2">h7</strain>
    </source>
</reference>
<reference evidence="2" key="2">
    <citation type="submission" date="2015-01" db="EMBL/GenBank/DDBJ databases">
        <title>Evolutionary Origins and Diversification of the Mycorrhizal Mutualists.</title>
        <authorList>
            <consortium name="DOE Joint Genome Institute"/>
            <consortium name="Mycorrhizal Genomics Consortium"/>
            <person name="Kohler A."/>
            <person name="Kuo A."/>
            <person name="Nagy L.G."/>
            <person name="Floudas D."/>
            <person name="Copeland A."/>
            <person name="Barry K.W."/>
            <person name="Cichocki N."/>
            <person name="Veneault-Fourrey C."/>
            <person name="LaButti K."/>
            <person name="Lindquist E.A."/>
            <person name="Lipzen A."/>
            <person name="Lundell T."/>
            <person name="Morin E."/>
            <person name="Murat C."/>
            <person name="Riley R."/>
            <person name="Ohm R."/>
            <person name="Sun H."/>
            <person name="Tunlid A."/>
            <person name="Henrissat B."/>
            <person name="Grigoriev I.V."/>
            <person name="Hibbett D.S."/>
            <person name="Martin F."/>
        </authorList>
    </citation>
    <scope>NUCLEOTIDE SEQUENCE [LARGE SCALE GENOMIC DNA]</scope>
    <source>
        <strain evidence="2">h7</strain>
    </source>
</reference>
<dbReference type="Proteomes" id="UP000053424">
    <property type="component" value="Unassembled WGS sequence"/>
</dbReference>
<evidence type="ECO:0000313" key="2">
    <source>
        <dbReference type="Proteomes" id="UP000053424"/>
    </source>
</evidence>
<name>A0A0C3BST5_HEBCY</name>
<dbReference type="OrthoDB" id="3053737at2759"/>
<dbReference type="HOGENOM" id="CLU_1053937_0_0_1"/>
<organism evidence="1 2">
    <name type="scientific">Hebeloma cylindrosporum</name>
    <dbReference type="NCBI Taxonomy" id="76867"/>
    <lineage>
        <taxon>Eukaryota</taxon>
        <taxon>Fungi</taxon>
        <taxon>Dikarya</taxon>
        <taxon>Basidiomycota</taxon>
        <taxon>Agaricomycotina</taxon>
        <taxon>Agaricomycetes</taxon>
        <taxon>Agaricomycetidae</taxon>
        <taxon>Agaricales</taxon>
        <taxon>Agaricineae</taxon>
        <taxon>Hymenogastraceae</taxon>
        <taxon>Hebeloma</taxon>
    </lineage>
</organism>
<dbReference type="EMBL" id="KN831831">
    <property type="protein sequence ID" value="KIM35104.1"/>
    <property type="molecule type" value="Genomic_DNA"/>
</dbReference>
<evidence type="ECO:0000313" key="1">
    <source>
        <dbReference type="EMBL" id="KIM35104.1"/>
    </source>
</evidence>
<sequence>MSARWMARKYILSQTKIYESLVAELESEDTTETVQSTTPSLLNEALCIMAEQRKLTGRIQDNAGDSSFSATIDIDGRRKRLASRIEKWRMLQKTVVPQVGDFVAQQAISKKFADSPKKEVLYIPSDFSESQCVRLDLIDLGKQERQFHEGAACDAIQTVRTITKTISSMRANKKAQDYGQQMHTWSIAQILDVEHRQTIAMNDYSAARNAMLKLGLSKDDPCFPPLDLKDLYRKPTNIKRARNFSCGPNITICHWNTISPISKK</sequence>
<proteinExistence type="predicted"/>
<protein>
    <submittedName>
        <fullName evidence="1">Uncharacterized protein</fullName>
    </submittedName>
</protein>
<accession>A0A0C3BST5</accession>
<dbReference type="STRING" id="686832.A0A0C3BST5"/>
<dbReference type="AlphaFoldDB" id="A0A0C3BST5"/>
<gene>
    <name evidence="1" type="ORF">M413DRAFT_14738</name>
</gene>
<keyword evidence="2" id="KW-1185">Reference proteome</keyword>